<dbReference type="Gene3D" id="1.20.120.350">
    <property type="entry name" value="Voltage-gated potassium channels. Chain C"/>
    <property type="match status" value="1"/>
</dbReference>
<keyword evidence="8" id="KW-1185">Reference proteome</keyword>
<feature type="transmembrane region" description="Helical" evidence="6">
    <location>
        <begin position="251"/>
        <end position="270"/>
    </location>
</feature>
<dbReference type="Pfam" id="PF08016">
    <property type="entry name" value="PKD_channel"/>
    <property type="match status" value="1"/>
</dbReference>
<evidence type="ECO:0000313" key="9">
    <source>
        <dbReference type="WBParaSite" id="PgR028_g110_t01"/>
    </source>
</evidence>
<feature type="transmembrane region" description="Helical" evidence="6">
    <location>
        <begin position="312"/>
        <end position="337"/>
    </location>
</feature>
<name>A0A915B952_PARUN</name>
<dbReference type="Proteomes" id="UP000887569">
    <property type="component" value="Unplaced"/>
</dbReference>
<evidence type="ECO:0000256" key="2">
    <source>
        <dbReference type="ARBA" id="ARBA00007200"/>
    </source>
</evidence>
<feature type="transmembrane region" description="Helical" evidence="6">
    <location>
        <begin position="367"/>
        <end position="387"/>
    </location>
</feature>
<feature type="transmembrane region" description="Helical" evidence="6">
    <location>
        <begin position="421"/>
        <end position="441"/>
    </location>
</feature>
<proteinExistence type="inferred from homology"/>
<reference evidence="9" key="1">
    <citation type="submission" date="2022-11" db="UniProtKB">
        <authorList>
            <consortium name="WormBaseParasite"/>
        </authorList>
    </citation>
    <scope>IDENTIFICATION</scope>
</reference>
<protein>
    <submittedName>
        <fullName evidence="9">Polycystin cation channel PKD1/PKD2 domain-containing protein</fullName>
    </submittedName>
</protein>
<dbReference type="GO" id="GO:0016020">
    <property type="term" value="C:membrane"/>
    <property type="evidence" value="ECO:0007669"/>
    <property type="project" value="UniProtKB-SubCell"/>
</dbReference>
<dbReference type="GO" id="GO:0050982">
    <property type="term" value="P:detection of mechanical stimulus"/>
    <property type="evidence" value="ECO:0007669"/>
    <property type="project" value="TreeGrafter"/>
</dbReference>
<dbReference type="InterPro" id="IPR051223">
    <property type="entry name" value="Polycystin"/>
</dbReference>
<sequence>MPLSKNELSPTEDATCAHPTLQGSVYDADSLDIPPPIAAARALPAALEAEEYEDDKYHKNPKEMDTGKVRLFFNGIKALWLTRQGLENDRIQLLKVTVRELITYLTFLALCCIVAFSYSSVTMYYYKTAISNLFVMGTLDKITQIDQVWSVNNHSCTIVSSFKREIRECFGPYGESAEDREPFGPANNSAFVLELPASGGVIPSSALIPQRLIRYVTTYDYFAFVCELLFIAFTFYYVIQAILEIVRLRLAFVLELPASGGVIPSSALIPQRLIRYVTTYDYFAFVCELLFIAFTFYYVIQAILEIVRLRLAYFANFWNCFDVVNLMLYIAVIYLGLRVFLMTEQQLKQIIPVPTNRQFYYVNLHPLANAHDTFTGAIAVMLIVAWIKLAEYSSLYNAVFALLRTILGDFDFNALESADRILGPLFFLTYVFFVFFILLYWQSLLRVLRLKKKDAPPEDNDCERFRDALLAEGFSADEIAEAFVNYDISARKLELEDMQMVERALFMKKGKEHEELKMHERPTRDTNMIETIISAVDRMEQAITRTNRNDDIVRAEASLLNLFECSRNF</sequence>
<evidence type="ECO:0000256" key="1">
    <source>
        <dbReference type="ARBA" id="ARBA00004141"/>
    </source>
</evidence>
<keyword evidence="4 6" id="KW-1133">Transmembrane helix</keyword>
<comment type="subcellular location">
    <subcellularLocation>
        <location evidence="1">Membrane</location>
        <topology evidence="1">Multi-pass membrane protein</topology>
    </subcellularLocation>
</comment>
<feature type="transmembrane region" description="Helical" evidence="6">
    <location>
        <begin position="101"/>
        <end position="126"/>
    </location>
</feature>
<comment type="similarity">
    <text evidence="2">Belongs to the polycystin family.</text>
</comment>
<dbReference type="WBParaSite" id="PgR028_g110_t01">
    <property type="protein sequence ID" value="PgR028_g110_t01"/>
    <property type="gene ID" value="PgR028_g110"/>
</dbReference>
<feature type="domain" description="Polycystin cation channel PKD1/PKD2" evidence="7">
    <location>
        <begin position="390"/>
        <end position="439"/>
    </location>
</feature>
<organism evidence="8 9">
    <name type="scientific">Parascaris univalens</name>
    <name type="common">Nematode worm</name>
    <dbReference type="NCBI Taxonomy" id="6257"/>
    <lineage>
        <taxon>Eukaryota</taxon>
        <taxon>Metazoa</taxon>
        <taxon>Ecdysozoa</taxon>
        <taxon>Nematoda</taxon>
        <taxon>Chromadorea</taxon>
        <taxon>Rhabditida</taxon>
        <taxon>Spirurina</taxon>
        <taxon>Ascaridomorpha</taxon>
        <taxon>Ascaridoidea</taxon>
        <taxon>Ascarididae</taxon>
        <taxon>Parascaris</taxon>
    </lineage>
</organism>
<evidence type="ECO:0000313" key="8">
    <source>
        <dbReference type="Proteomes" id="UP000887569"/>
    </source>
</evidence>
<evidence type="ECO:0000256" key="3">
    <source>
        <dbReference type="ARBA" id="ARBA00022692"/>
    </source>
</evidence>
<evidence type="ECO:0000259" key="7">
    <source>
        <dbReference type="Pfam" id="PF08016"/>
    </source>
</evidence>
<evidence type="ECO:0000256" key="4">
    <source>
        <dbReference type="ARBA" id="ARBA00022989"/>
    </source>
</evidence>
<dbReference type="GO" id="GO:0005262">
    <property type="term" value="F:calcium channel activity"/>
    <property type="evidence" value="ECO:0007669"/>
    <property type="project" value="TreeGrafter"/>
</dbReference>
<feature type="transmembrane region" description="Helical" evidence="6">
    <location>
        <begin position="282"/>
        <end position="300"/>
    </location>
</feature>
<feature type="transmembrane region" description="Helical" evidence="6">
    <location>
        <begin position="221"/>
        <end position="239"/>
    </location>
</feature>
<dbReference type="InterPro" id="IPR027359">
    <property type="entry name" value="Volt_channel_dom_sf"/>
</dbReference>
<accession>A0A915B952</accession>
<keyword evidence="5 6" id="KW-0472">Membrane</keyword>
<dbReference type="InterPro" id="IPR013122">
    <property type="entry name" value="PKD1_2_channel"/>
</dbReference>
<evidence type="ECO:0000256" key="6">
    <source>
        <dbReference type="SAM" id="Phobius"/>
    </source>
</evidence>
<dbReference type="AlphaFoldDB" id="A0A915B952"/>
<dbReference type="PANTHER" id="PTHR10877">
    <property type="entry name" value="POLYCYSTIN FAMILY MEMBER"/>
    <property type="match status" value="1"/>
</dbReference>
<keyword evidence="3 6" id="KW-0812">Transmembrane</keyword>
<evidence type="ECO:0000256" key="5">
    <source>
        <dbReference type="ARBA" id="ARBA00023136"/>
    </source>
</evidence>
<dbReference type="PANTHER" id="PTHR10877:SF183">
    <property type="entry name" value="AT14535P-RELATED"/>
    <property type="match status" value="1"/>
</dbReference>